<dbReference type="AlphaFoldDB" id="A0A451A928"/>
<evidence type="ECO:0000259" key="1">
    <source>
        <dbReference type="Pfam" id="PF01493"/>
    </source>
</evidence>
<name>A0A451A928_9GAMM</name>
<dbReference type="InterPro" id="IPR051394">
    <property type="entry name" value="Glutamate_Synthase"/>
</dbReference>
<accession>A0A451A928</accession>
<dbReference type="PANTHER" id="PTHR43100:SF1">
    <property type="entry name" value="GLUTAMATE SYNTHASE [NADPH] SMALL CHAIN"/>
    <property type="match status" value="1"/>
</dbReference>
<protein>
    <submittedName>
        <fullName evidence="2">GXGXG motif-containing protein</fullName>
    </submittedName>
</protein>
<dbReference type="Pfam" id="PF01493">
    <property type="entry name" value="GXGXG"/>
    <property type="match status" value="1"/>
</dbReference>
<dbReference type="EMBL" id="CAADFZ010000025">
    <property type="protein sequence ID" value="VFK62535.1"/>
    <property type="molecule type" value="Genomic_DNA"/>
</dbReference>
<dbReference type="InterPro" id="IPR036485">
    <property type="entry name" value="Glu_synth_asu_C_sf"/>
</dbReference>
<dbReference type="SUPFAM" id="SSF69336">
    <property type="entry name" value="Alpha subunit of glutamate synthase, C-terminal domain"/>
    <property type="match status" value="1"/>
</dbReference>
<dbReference type="Gene3D" id="2.160.20.60">
    <property type="entry name" value="Glutamate synthase, alpha subunit, C-terminal domain"/>
    <property type="match status" value="1"/>
</dbReference>
<evidence type="ECO:0000313" key="2">
    <source>
        <dbReference type="EMBL" id="VFK62535.1"/>
    </source>
</evidence>
<reference evidence="2" key="1">
    <citation type="submission" date="2019-02" db="EMBL/GenBank/DDBJ databases">
        <authorList>
            <person name="Gruber-Vodicka R. H."/>
            <person name="Seah K. B. B."/>
        </authorList>
    </citation>
    <scope>NUCLEOTIDE SEQUENCE</scope>
    <source>
        <strain evidence="3">BECK_BY19</strain>
        <strain evidence="2">BECK_BY8</strain>
    </source>
</reference>
<proteinExistence type="predicted"/>
<evidence type="ECO:0000313" key="3">
    <source>
        <dbReference type="EMBL" id="VFK70545.1"/>
    </source>
</evidence>
<organism evidence="2">
    <name type="scientific">Candidatus Kentrum sp. UNK</name>
    <dbReference type="NCBI Taxonomy" id="2126344"/>
    <lineage>
        <taxon>Bacteria</taxon>
        <taxon>Pseudomonadati</taxon>
        <taxon>Pseudomonadota</taxon>
        <taxon>Gammaproteobacteria</taxon>
        <taxon>Candidatus Kentrum</taxon>
    </lineage>
</organism>
<feature type="domain" description="Glutamate synthase alpha subunit C-terminal" evidence="1">
    <location>
        <begin position="1"/>
        <end position="87"/>
    </location>
</feature>
<dbReference type="PANTHER" id="PTHR43100">
    <property type="entry name" value="GLUTAMATE SYNTHASE [NADPH] SMALL CHAIN"/>
    <property type="match status" value="1"/>
</dbReference>
<dbReference type="GO" id="GO:0016491">
    <property type="term" value="F:oxidoreductase activity"/>
    <property type="evidence" value="ECO:0007669"/>
    <property type="project" value="InterPro"/>
</dbReference>
<sequence>MLSGRVARRYGHAGFPDDTIHILAIGTGGQSFGAFLAHGITIRLAGKTNDYVGKDLAGGKIIVAPPPESPIVPENNICYHFVCIYAHGASSATPFSTAPRAGNATSGALPENASPPATPGLLLLSKASAITAVNT</sequence>
<dbReference type="InterPro" id="IPR002489">
    <property type="entry name" value="Glu_synth_asu_C"/>
</dbReference>
<dbReference type="EMBL" id="CAADGD010000031">
    <property type="protein sequence ID" value="VFK70545.1"/>
    <property type="molecule type" value="Genomic_DNA"/>
</dbReference>
<gene>
    <name evidence="2" type="ORF">BECKUNK1418G_GA0071005_10258</name>
    <name evidence="3" type="ORF">BECKUNK1418H_GA0071006_103120</name>
</gene>